<dbReference type="GO" id="GO:0019634">
    <property type="term" value="P:organic phosphonate metabolic process"/>
    <property type="evidence" value="ECO:0007669"/>
    <property type="project" value="InterPro"/>
</dbReference>
<gene>
    <name evidence="1" type="ORF">A5892_07690</name>
</gene>
<dbReference type="AlphaFoldDB" id="A0A172YDM7"/>
<dbReference type="NCBIfam" id="TIGR03293">
    <property type="entry name" value="PhnG_redo"/>
    <property type="match status" value="1"/>
</dbReference>
<evidence type="ECO:0000313" key="1">
    <source>
        <dbReference type="EMBL" id="ANF57359.1"/>
    </source>
</evidence>
<keyword evidence="1" id="KW-0456">Lyase</keyword>
<dbReference type="EMBL" id="CP015243">
    <property type="protein sequence ID" value="ANF57359.1"/>
    <property type="molecule type" value="Genomic_DNA"/>
</dbReference>
<proteinExistence type="predicted"/>
<dbReference type="Proteomes" id="UP000077875">
    <property type="component" value="Chromosome"/>
</dbReference>
<dbReference type="STRING" id="376489.A5892_07690"/>
<organism evidence="1 2">
    <name type="scientific">Halotalea alkalilenta</name>
    <dbReference type="NCBI Taxonomy" id="376489"/>
    <lineage>
        <taxon>Bacteria</taxon>
        <taxon>Pseudomonadati</taxon>
        <taxon>Pseudomonadota</taxon>
        <taxon>Gammaproteobacteria</taxon>
        <taxon>Oceanospirillales</taxon>
        <taxon>Halomonadaceae</taxon>
        <taxon>Halotalea</taxon>
    </lineage>
</organism>
<keyword evidence="2" id="KW-1185">Reference proteome</keyword>
<sequence>MSDDPQGSAARAQRQRLMALTPYPALREAWRALDIDPVHRRVRGPESGMAMVRGRVGGEGRAFNLGEMTMCRASVALDDEAGDAALGHAWLAGRDHRQVELMALIDACAQRPTLAARIERELMAPLAAALARRRELESRKVAATRVEFFTLARTSTRGE</sequence>
<dbReference type="InterPro" id="IPR009609">
    <property type="entry name" value="Phosphonate_metab_PhnG"/>
</dbReference>
<dbReference type="KEGG" id="haa:A5892_07690"/>
<dbReference type="Pfam" id="PF06754">
    <property type="entry name" value="PhnG"/>
    <property type="match status" value="1"/>
</dbReference>
<protein>
    <submittedName>
        <fullName evidence="1">Phosphonate C-P lyase system protein PhnG</fullName>
    </submittedName>
</protein>
<dbReference type="GO" id="GO:0016829">
    <property type="term" value="F:lyase activity"/>
    <property type="evidence" value="ECO:0007669"/>
    <property type="project" value="UniProtKB-KW"/>
</dbReference>
<dbReference type="RefSeq" id="WP_064122311.1">
    <property type="nucleotide sequence ID" value="NZ_CP015243.1"/>
</dbReference>
<dbReference type="GO" id="GO:0015716">
    <property type="term" value="P:organic phosphonate transport"/>
    <property type="evidence" value="ECO:0007669"/>
    <property type="project" value="InterPro"/>
</dbReference>
<evidence type="ECO:0000313" key="2">
    <source>
        <dbReference type="Proteomes" id="UP000077875"/>
    </source>
</evidence>
<name>A0A172YDM7_9GAMM</name>
<reference evidence="1 2" key="1">
    <citation type="submission" date="2016-04" db="EMBL/GenBank/DDBJ databases">
        <title>Complete Genome Sequence of Halotalea alkalilenta IHB B 13600.</title>
        <authorList>
            <person name="Swarnkar M.K."/>
            <person name="Sharma A."/>
            <person name="Kaushal K."/>
            <person name="Soni R."/>
            <person name="Rana S."/>
            <person name="Singh A.K."/>
            <person name="Gulati A."/>
        </authorList>
    </citation>
    <scope>NUCLEOTIDE SEQUENCE [LARGE SCALE GENOMIC DNA]</scope>
    <source>
        <strain evidence="1 2">IHB B 13600</strain>
    </source>
</reference>
<accession>A0A172YDM7</accession>